<keyword evidence="3" id="KW-1185">Reference proteome</keyword>
<evidence type="ECO:0000313" key="2">
    <source>
        <dbReference type="EMBL" id="AQW87228.1"/>
    </source>
</evidence>
<dbReference type="GO" id="GO:0008854">
    <property type="term" value="F:exodeoxyribonuclease V activity"/>
    <property type="evidence" value="ECO:0007669"/>
    <property type="project" value="UniProtKB-EC"/>
</dbReference>
<organism evidence="2 3">
    <name type="scientific">Campylobacter pinnipediorum subsp. caledonicus</name>
    <dbReference type="NCBI Taxonomy" id="1874362"/>
    <lineage>
        <taxon>Bacteria</taxon>
        <taxon>Pseudomonadati</taxon>
        <taxon>Campylobacterota</taxon>
        <taxon>Epsilonproteobacteria</taxon>
        <taxon>Campylobacterales</taxon>
        <taxon>Campylobacteraceae</taxon>
        <taxon>Campylobacter</taxon>
    </lineage>
</organism>
<dbReference type="AlphaFoldDB" id="A0A1S6U651"/>
<feature type="domain" description="PD-(D/E)XK endonuclease-like" evidence="1">
    <location>
        <begin position="564"/>
        <end position="776"/>
    </location>
</feature>
<dbReference type="Pfam" id="PF12705">
    <property type="entry name" value="PDDEXK_1"/>
    <property type="match status" value="1"/>
</dbReference>
<keyword evidence="2" id="KW-0547">Nucleotide-binding</keyword>
<dbReference type="EC" id="3.1.11.5" evidence="2"/>
<dbReference type="InterPro" id="IPR011604">
    <property type="entry name" value="PDDEXK-like_dom_sf"/>
</dbReference>
<evidence type="ECO:0000259" key="1">
    <source>
        <dbReference type="Pfam" id="PF12705"/>
    </source>
</evidence>
<dbReference type="EMBL" id="CP017258">
    <property type="protein sequence ID" value="AQW87228.1"/>
    <property type="molecule type" value="Genomic_DNA"/>
</dbReference>
<dbReference type="Gene3D" id="3.90.320.10">
    <property type="match status" value="1"/>
</dbReference>
<dbReference type="RefSeq" id="WP_078424286.1">
    <property type="nucleotide sequence ID" value="NZ_CP017258.1"/>
</dbReference>
<keyword evidence="2" id="KW-0378">Hydrolase</keyword>
<dbReference type="InterPro" id="IPR027417">
    <property type="entry name" value="P-loop_NTPase"/>
</dbReference>
<dbReference type="SUPFAM" id="SSF52540">
    <property type="entry name" value="P-loop containing nucleoside triphosphate hydrolases"/>
    <property type="match status" value="1"/>
</dbReference>
<dbReference type="InterPro" id="IPR038726">
    <property type="entry name" value="PDDEXK_AddAB-type"/>
</dbReference>
<gene>
    <name evidence="2" type="primary">addB</name>
    <name evidence="2" type="ORF">CPIN18021_0385</name>
</gene>
<reference evidence="3" key="1">
    <citation type="submission" date="2016-09" db="EMBL/GenBank/DDBJ databases">
        <title>Comparative genomics of the Campylobacter concisus group.</title>
        <authorList>
            <person name="Miller W.G."/>
            <person name="Yee E."/>
            <person name="Chapman M.H."/>
            <person name="Huynh S."/>
            <person name="Bono J.L."/>
            <person name="On S.L.W."/>
            <person name="StLeger J."/>
            <person name="Foster G."/>
            <person name="Parker C.T."/>
        </authorList>
    </citation>
    <scope>NUCLEOTIDE SEQUENCE [LARGE SCALE GENOMIC DNA]</scope>
    <source>
        <strain evidence="3">RM18021</strain>
    </source>
</reference>
<sequence length="779" mass="91154">MNFLPDDKLFVFATLRCVRDFIKNSKSPLSQKAISMGDFLQKAIFVRNLQKPTDAQLLLIMQQACKNTQNAHEKLAIPKDFFAFLKHNDYLFSFFKEIAHQRKDINDLKMSDIYANYEEHIEILSNTLKNYKELMQQNGFYDDISICDIYEINEDFISQYSEIDIQINGILSEFEWEIILKCKELTKVNIIFNTSKLNKKLIEKIAAISKKSIDEFLMYHKLMLNLNTLELSDIEKNQQNRVVLTKSFQSRSLQAAFIFEKISTFIKDGISADKIVVILPDEGFAEILKMYDDKKFLSFAMGKPFSTTLFYTTIKTIFECLKEQKNISLNDDVLNQKELKKSETFLNLIHLDKGLFDFININYAQTISFDDIKSTLEKLCEYFGDRDIYNILNEELFLMRQLINQNKLRFFEVVELLLIRLNNAKIDEVGGGAVRVLGILESRGLKFDGVIIVDFNDDLVPKRSINEMFLSSNVRKKAGLVSYKDRENLQRSYYESLICNAKKVAISYVNTESKISSRFLNEFNCIPDKEFDEDAYMALFHKGKKANFYSCNTDIKHDFFEKPLSFTRLNTFRKCAKKYYYRYVLKLDEPRSLEQGVSSDYGNSIHKALFEYYKNFTDFNLSDFLKVLEKERLNPLEFELASMKFKEFEKSENEHFSQGWKVSELECEKTNTINGVNIKGTIDRIDKKGSDICVIDYKTGSSKDPLQLEFYELLIGKKCETYFYNLKDSMKLEACESKDEICKILDEIKEYFSNKPTYKPNPSTECSYCPFFDICERKI</sequence>
<accession>A0A1S6U651</accession>
<keyword evidence="2" id="KW-0067">ATP-binding</keyword>
<keyword evidence="2" id="KW-0540">Nuclease</keyword>
<dbReference type="Proteomes" id="UP000190868">
    <property type="component" value="Chromosome"/>
</dbReference>
<keyword evidence="2" id="KW-0347">Helicase</keyword>
<evidence type="ECO:0000313" key="3">
    <source>
        <dbReference type="Proteomes" id="UP000190868"/>
    </source>
</evidence>
<proteinExistence type="predicted"/>
<dbReference type="GO" id="GO:0004386">
    <property type="term" value="F:helicase activity"/>
    <property type="evidence" value="ECO:0007669"/>
    <property type="project" value="UniProtKB-KW"/>
</dbReference>
<keyword evidence="2" id="KW-0269">Exonuclease</keyword>
<protein>
    <submittedName>
        <fullName evidence="2">Exonuclease V, helicase AddB</fullName>
        <ecNumber evidence="2">3.1.11.5</ecNumber>
    </submittedName>
</protein>
<name>A0A1S6U651_9BACT</name>